<dbReference type="GO" id="GO:0046872">
    <property type="term" value="F:metal ion binding"/>
    <property type="evidence" value="ECO:0007669"/>
    <property type="project" value="UniProtKB-KW"/>
</dbReference>
<dbReference type="InterPro" id="IPR024654">
    <property type="entry name" value="Calcineurin-like_PHP_lpxH"/>
</dbReference>
<evidence type="ECO:0000313" key="5">
    <source>
        <dbReference type="Proteomes" id="UP000662904"/>
    </source>
</evidence>
<organism evidence="4 5">
    <name type="scientific">Koleobacter methoxysyntrophicus</name>
    <dbReference type="NCBI Taxonomy" id="2751313"/>
    <lineage>
        <taxon>Bacteria</taxon>
        <taxon>Bacillati</taxon>
        <taxon>Bacillota</taxon>
        <taxon>Clostridia</taxon>
        <taxon>Koleobacterales</taxon>
        <taxon>Koleobacteraceae</taxon>
        <taxon>Koleobacter</taxon>
    </lineage>
</organism>
<dbReference type="KEGG" id="kme:H0A61_02831"/>
<proteinExistence type="inferred from homology"/>
<gene>
    <name evidence="4" type="primary">yfcE</name>
    <name evidence="4" type="ORF">H0A61_02831</name>
</gene>
<dbReference type="AlphaFoldDB" id="A0A8A0RR25"/>
<comment type="cofactor">
    <cofactor evidence="2">
        <name>a divalent metal cation</name>
        <dbReference type="ChEBI" id="CHEBI:60240"/>
    </cofactor>
</comment>
<dbReference type="PANTHER" id="PTHR11124">
    <property type="entry name" value="VACUOLAR SORTING PROTEIN VPS29"/>
    <property type="match status" value="1"/>
</dbReference>
<protein>
    <recommendedName>
        <fullName evidence="2">Phosphoesterase</fullName>
        <ecNumber evidence="2">3.1.4.-</ecNumber>
    </recommendedName>
</protein>
<comment type="similarity">
    <text evidence="1 2">Belongs to the metallophosphoesterase superfamily. YfcE family.</text>
</comment>
<dbReference type="InterPro" id="IPR029052">
    <property type="entry name" value="Metallo-depent_PP-like"/>
</dbReference>
<feature type="domain" description="Calcineurin-like phosphoesterase" evidence="3">
    <location>
        <begin position="1"/>
        <end position="147"/>
    </location>
</feature>
<dbReference type="Proteomes" id="UP000662904">
    <property type="component" value="Chromosome"/>
</dbReference>
<dbReference type="GO" id="GO:0016787">
    <property type="term" value="F:hydrolase activity"/>
    <property type="evidence" value="ECO:0007669"/>
    <property type="project" value="UniProtKB-UniRule"/>
</dbReference>
<keyword evidence="4" id="KW-0378">Hydrolase</keyword>
<keyword evidence="5" id="KW-1185">Reference proteome</keyword>
<sequence length="166" mass="18836">MRLGIISDSHGVESVIKEGIFQMGKIDLVFFAGDGIKDAENVSKELGIEMIAVSGNCDYSSVEPTEKILETGNKRILLTHGHRYDVKHRLDKLYYRAKEIEADIVIFGHTHEPQNFVERGILFFNPGSITIPRGRNPRTFGIINIEQDGRVWSEIFNLDKCMVNTR</sequence>
<evidence type="ECO:0000313" key="4">
    <source>
        <dbReference type="EMBL" id="QSQ10424.1"/>
    </source>
</evidence>
<dbReference type="EMBL" id="CP059066">
    <property type="protein sequence ID" value="QSQ10424.1"/>
    <property type="molecule type" value="Genomic_DNA"/>
</dbReference>
<dbReference type="Gene3D" id="3.60.21.10">
    <property type="match status" value="1"/>
</dbReference>
<dbReference type="CDD" id="cd00841">
    <property type="entry name" value="MPP_YfcE"/>
    <property type="match status" value="1"/>
</dbReference>
<dbReference type="InterPro" id="IPR000979">
    <property type="entry name" value="Phosphodiesterase_MJ0936/Vps29"/>
</dbReference>
<evidence type="ECO:0000256" key="1">
    <source>
        <dbReference type="ARBA" id="ARBA00008950"/>
    </source>
</evidence>
<evidence type="ECO:0000259" key="3">
    <source>
        <dbReference type="Pfam" id="PF12850"/>
    </source>
</evidence>
<dbReference type="SUPFAM" id="SSF56300">
    <property type="entry name" value="Metallo-dependent phosphatases"/>
    <property type="match status" value="1"/>
</dbReference>
<dbReference type="NCBIfam" id="TIGR00040">
    <property type="entry name" value="yfcE"/>
    <property type="match status" value="1"/>
</dbReference>
<dbReference type="RefSeq" id="WP_206707734.1">
    <property type="nucleotide sequence ID" value="NZ_CP059066.1"/>
</dbReference>
<dbReference type="Pfam" id="PF12850">
    <property type="entry name" value="Metallophos_2"/>
    <property type="match status" value="1"/>
</dbReference>
<dbReference type="InterPro" id="IPR041802">
    <property type="entry name" value="MPP_YfcE"/>
</dbReference>
<accession>A0A8A0RR25</accession>
<dbReference type="EC" id="3.1.4.-" evidence="2"/>
<keyword evidence="2" id="KW-0479">Metal-binding</keyword>
<reference evidence="4" key="1">
    <citation type="submission" date="2020-07" db="EMBL/GenBank/DDBJ databases">
        <title>Koleobacter methoxysyntrophicus gen. nov., sp. nov., a novel anaerobic bacterium isolated from deep subsurface oil field and proposal of Koleobacterales ord. nov. in the phylum Firmicutes.</title>
        <authorList>
            <person name="Sakamoto S."/>
            <person name="Tamaki H."/>
        </authorList>
    </citation>
    <scope>NUCLEOTIDE SEQUENCE</scope>
    <source>
        <strain evidence="4">NRmbB1</strain>
    </source>
</reference>
<evidence type="ECO:0000256" key="2">
    <source>
        <dbReference type="RuleBase" id="RU362039"/>
    </source>
</evidence>
<name>A0A8A0RR25_9FIRM</name>